<dbReference type="Pfam" id="PF02469">
    <property type="entry name" value="Fasciclin"/>
    <property type="match status" value="1"/>
</dbReference>
<name>A0ABQ1UHK6_9NOCA</name>
<keyword evidence="1" id="KW-0732">Signal</keyword>
<proteinExistence type="predicted"/>
<dbReference type="Proteomes" id="UP000632454">
    <property type="component" value="Unassembled WGS sequence"/>
</dbReference>
<organism evidence="3 4">
    <name type="scientific">Williamsia phyllosphaerae</name>
    <dbReference type="NCBI Taxonomy" id="885042"/>
    <lineage>
        <taxon>Bacteria</taxon>
        <taxon>Bacillati</taxon>
        <taxon>Actinomycetota</taxon>
        <taxon>Actinomycetes</taxon>
        <taxon>Mycobacteriales</taxon>
        <taxon>Nocardiaceae</taxon>
        <taxon>Williamsia</taxon>
    </lineage>
</organism>
<dbReference type="SMART" id="SM00554">
    <property type="entry name" value="FAS1"/>
    <property type="match status" value="1"/>
</dbReference>
<dbReference type="InterPro" id="IPR050904">
    <property type="entry name" value="Adhesion/Biosynth-related"/>
</dbReference>
<feature type="domain" description="FAS1" evidence="2">
    <location>
        <begin position="78"/>
        <end position="211"/>
    </location>
</feature>
<gene>
    <name evidence="3" type="primary">mpt70</name>
    <name evidence="3" type="ORF">GCM10007298_12930</name>
</gene>
<dbReference type="PROSITE" id="PS50213">
    <property type="entry name" value="FAS1"/>
    <property type="match status" value="1"/>
</dbReference>
<dbReference type="InterPro" id="IPR036378">
    <property type="entry name" value="FAS1_dom_sf"/>
</dbReference>
<feature type="chain" id="PRO_5047049419" evidence="1">
    <location>
        <begin position="24"/>
        <end position="216"/>
    </location>
</feature>
<dbReference type="Gene3D" id="2.30.180.10">
    <property type="entry name" value="FAS1 domain"/>
    <property type="match status" value="1"/>
</dbReference>
<dbReference type="PANTHER" id="PTHR10900:SF77">
    <property type="entry name" value="FI19380P1"/>
    <property type="match status" value="1"/>
</dbReference>
<keyword evidence="4" id="KW-1185">Reference proteome</keyword>
<dbReference type="PANTHER" id="PTHR10900">
    <property type="entry name" value="PERIOSTIN-RELATED"/>
    <property type="match status" value="1"/>
</dbReference>
<accession>A0ABQ1UHK6</accession>
<evidence type="ECO:0000313" key="4">
    <source>
        <dbReference type="Proteomes" id="UP000632454"/>
    </source>
</evidence>
<evidence type="ECO:0000313" key="3">
    <source>
        <dbReference type="EMBL" id="GGF18318.1"/>
    </source>
</evidence>
<protein>
    <submittedName>
        <fullName evidence="3">Immunogenic protein MPT70</fullName>
    </submittedName>
</protein>
<dbReference type="PROSITE" id="PS51257">
    <property type="entry name" value="PROKAR_LIPOPROTEIN"/>
    <property type="match status" value="1"/>
</dbReference>
<dbReference type="EMBL" id="BMCS01000001">
    <property type="protein sequence ID" value="GGF18318.1"/>
    <property type="molecule type" value="Genomic_DNA"/>
</dbReference>
<evidence type="ECO:0000256" key="1">
    <source>
        <dbReference type="SAM" id="SignalP"/>
    </source>
</evidence>
<dbReference type="InterPro" id="IPR000782">
    <property type="entry name" value="FAS1_domain"/>
</dbReference>
<reference evidence="4" key="1">
    <citation type="journal article" date="2019" name="Int. J. Syst. Evol. Microbiol.">
        <title>The Global Catalogue of Microorganisms (GCM) 10K type strain sequencing project: providing services to taxonomists for standard genome sequencing and annotation.</title>
        <authorList>
            <consortium name="The Broad Institute Genomics Platform"/>
            <consortium name="The Broad Institute Genome Sequencing Center for Infectious Disease"/>
            <person name="Wu L."/>
            <person name="Ma J."/>
        </authorList>
    </citation>
    <scope>NUCLEOTIDE SEQUENCE [LARGE SCALE GENOMIC DNA]</scope>
    <source>
        <strain evidence="4">CCM 7855</strain>
    </source>
</reference>
<dbReference type="SUPFAM" id="SSF82153">
    <property type="entry name" value="FAS1 domain"/>
    <property type="match status" value="1"/>
</dbReference>
<sequence length="216" mass="21990">MPRTRPRRLAGIVVAVGVLVATAGCSDGDSDSSDSAAGPSAAVPLTSVDPSAGLVGPGCGSYMAANPRGAASVDAMALDPVATATANNPLLTQLSESFTGAFNPRVNIADTLNSSQFTLFAPTDAAFAKLPEATMSILKTDDQLLTKVLFYHVIQGQLKPSEITGTHKTVEGQDITVSGNGSALTVDGDTSVICGGIRTSNATVYFTDSVLMPPKS</sequence>
<dbReference type="RefSeq" id="WP_188487984.1">
    <property type="nucleotide sequence ID" value="NZ_BMCS01000001.1"/>
</dbReference>
<evidence type="ECO:0000259" key="2">
    <source>
        <dbReference type="PROSITE" id="PS50213"/>
    </source>
</evidence>
<comment type="caution">
    <text evidence="3">The sequence shown here is derived from an EMBL/GenBank/DDBJ whole genome shotgun (WGS) entry which is preliminary data.</text>
</comment>
<feature type="signal peptide" evidence="1">
    <location>
        <begin position="1"/>
        <end position="23"/>
    </location>
</feature>